<keyword evidence="1" id="KW-1133">Transmembrane helix</keyword>
<evidence type="ECO:0000313" key="2">
    <source>
        <dbReference type="EMBL" id="KAB8224140.1"/>
    </source>
</evidence>
<dbReference type="AlphaFoldDB" id="A0A5N6F5K1"/>
<keyword evidence="3" id="KW-1185">Reference proteome</keyword>
<evidence type="ECO:0000256" key="1">
    <source>
        <dbReference type="SAM" id="Phobius"/>
    </source>
</evidence>
<dbReference type="EMBL" id="ML733401">
    <property type="protein sequence ID" value="KAB8224140.1"/>
    <property type="molecule type" value="Genomic_DNA"/>
</dbReference>
<sequence>MYLRACIEVRITLCLFNCFFPWLFFLARLSIDRLVCMRTRTTDQTYSRYYPAENKII</sequence>
<protein>
    <submittedName>
        <fullName evidence="2">Uncharacterized protein</fullName>
    </submittedName>
</protein>
<feature type="transmembrane region" description="Helical" evidence="1">
    <location>
        <begin position="12"/>
        <end position="31"/>
    </location>
</feature>
<dbReference type="Proteomes" id="UP000326799">
    <property type="component" value="Unassembled WGS sequence"/>
</dbReference>
<keyword evidence="1" id="KW-0472">Membrane</keyword>
<reference evidence="2 3" key="1">
    <citation type="submission" date="2019-04" db="EMBL/GenBank/DDBJ databases">
        <title>Fungal friends and foes A comparative genomics study of 23 Aspergillus species from section Flavi.</title>
        <authorList>
            <consortium name="DOE Joint Genome Institute"/>
            <person name="Kjaerbolling I."/>
            <person name="Vesth T.C."/>
            <person name="Frisvad J.C."/>
            <person name="Nybo J.L."/>
            <person name="Theobald S."/>
            <person name="Kildgaard S."/>
            <person name="Petersen T.I."/>
            <person name="Kuo A."/>
            <person name="Sato A."/>
            <person name="Lyhne E.K."/>
            <person name="Kogle M.E."/>
            <person name="Wiebenga A."/>
            <person name="Kun R.S."/>
            <person name="Lubbers R.J."/>
            <person name="Makela M.R."/>
            <person name="Barry K."/>
            <person name="Chovatia M."/>
            <person name="Clum A."/>
            <person name="Daum C."/>
            <person name="Haridas S."/>
            <person name="He G."/>
            <person name="LaButti K."/>
            <person name="Lipzen A."/>
            <person name="Mondo S."/>
            <person name="Pangilinan J."/>
            <person name="Riley R."/>
            <person name="Salamov A."/>
            <person name="Simmons B.A."/>
            <person name="Magnuson J.K."/>
            <person name="Henrissat B."/>
            <person name="Mortensen U.H."/>
            <person name="Larsen T.O."/>
            <person name="De vries R.P."/>
            <person name="Grigoriev I.V."/>
            <person name="Machida M."/>
            <person name="Baker S.E."/>
            <person name="Andersen M.R."/>
        </authorList>
    </citation>
    <scope>NUCLEOTIDE SEQUENCE [LARGE SCALE GENOMIC DNA]</scope>
    <source>
        <strain evidence="2 3">CBS 126849</strain>
    </source>
</reference>
<gene>
    <name evidence="2" type="ORF">BDV33DRAFT_165964</name>
</gene>
<accession>A0A5N6F5K1</accession>
<name>A0A5N6F5K1_9EURO</name>
<evidence type="ECO:0000313" key="3">
    <source>
        <dbReference type="Proteomes" id="UP000326799"/>
    </source>
</evidence>
<keyword evidence="1" id="KW-0812">Transmembrane</keyword>
<organism evidence="2 3">
    <name type="scientific">Aspergillus novoparasiticus</name>
    <dbReference type="NCBI Taxonomy" id="986946"/>
    <lineage>
        <taxon>Eukaryota</taxon>
        <taxon>Fungi</taxon>
        <taxon>Dikarya</taxon>
        <taxon>Ascomycota</taxon>
        <taxon>Pezizomycotina</taxon>
        <taxon>Eurotiomycetes</taxon>
        <taxon>Eurotiomycetidae</taxon>
        <taxon>Eurotiales</taxon>
        <taxon>Aspergillaceae</taxon>
        <taxon>Aspergillus</taxon>
        <taxon>Aspergillus subgen. Circumdati</taxon>
    </lineage>
</organism>
<proteinExistence type="predicted"/>